<evidence type="ECO:0000313" key="3">
    <source>
        <dbReference type="Proteomes" id="UP000501191"/>
    </source>
</evidence>
<protein>
    <submittedName>
        <fullName evidence="2">Uncharacterized protein</fullName>
    </submittedName>
</protein>
<dbReference type="RefSeq" id="YP_010050765.1">
    <property type="nucleotide sequence ID" value="NC_054433.1"/>
</dbReference>
<evidence type="ECO:0000256" key="1">
    <source>
        <dbReference type="SAM" id="MobiDB-lite"/>
    </source>
</evidence>
<reference evidence="2 3" key="1">
    <citation type="journal article" date="2020" name="PLoS ONE">
        <title>Weirdo19ES is a novel singleton mycobacteriophage that selects for glycolipid deficient phage-resistant M. smegmatis mutants.</title>
        <authorList>
            <person name="Suarez C.A."/>
            <person name="Franceschelli J.J."/>
            <person name="Tasselli S.E."/>
            <person name="Morbidoni H.R."/>
        </authorList>
    </citation>
    <scope>NUCLEOTIDE SEQUENCE [LARGE SCALE GENOMIC DNA]</scope>
</reference>
<dbReference type="KEGG" id="vg:63911500"/>
<proteinExistence type="predicted"/>
<accession>A0A6M2YT07</accession>
<feature type="region of interest" description="Disordered" evidence="1">
    <location>
        <begin position="1"/>
        <end position="20"/>
    </location>
</feature>
<keyword evidence="3" id="KW-1185">Reference proteome</keyword>
<dbReference type="EMBL" id="MN103533">
    <property type="protein sequence ID" value="QEA10832.1"/>
    <property type="molecule type" value="Genomic_DNA"/>
</dbReference>
<organism evidence="2 3">
    <name type="scientific">Mycobacterium phage Weirdo19</name>
    <dbReference type="NCBI Taxonomy" id="2601610"/>
    <lineage>
        <taxon>Viruses</taxon>
        <taxon>Duplodnaviria</taxon>
        <taxon>Heunggongvirae</taxon>
        <taxon>Uroviricota</taxon>
        <taxon>Caudoviricetes</taxon>
        <taxon>Rosariovirus</taxon>
        <taxon>Rosariovirus Weirdo19ES</taxon>
    </lineage>
</organism>
<dbReference type="GeneID" id="63911500"/>
<name>A0A6M2YT07_9CAUD</name>
<sequence>MRTPEDLAARDAALDVDAGHPELDPRSIRCQCRHSLSAHRQRTMADLNAPGIPTPTVCTRCRCRRYTTRAGVWTVRTEQFRDLWIVRSPTGTRVYSSHDRAAALTIANALGVTARMLVRTGRLEQHLLGDHPALRAAQELAARVRAGVLTEEQARQHITRALGPVGPPHLTTINSTPDSEA</sequence>
<evidence type="ECO:0000313" key="2">
    <source>
        <dbReference type="EMBL" id="QEA10832.1"/>
    </source>
</evidence>
<dbReference type="Proteomes" id="UP000501191">
    <property type="component" value="Segment"/>
</dbReference>